<dbReference type="InterPro" id="IPR023393">
    <property type="entry name" value="START-like_dom_sf"/>
</dbReference>
<comment type="caution">
    <text evidence="2">The sequence shown here is derived from an EMBL/GenBank/DDBJ whole genome shotgun (WGS) entry which is preliminary data.</text>
</comment>
<name>A0ABW1EWS6_9ACTN</name>
<evidence type="ECO:0000259" key="1">
    <source>
        <dbReference type="Pfam" id="PF03364"/>
    </source>
</evidence>
<gene>
    <name evidence="2" type="ORF">ACFP0N_09195</name>
</gene>
<dbReference type="PANTHER" id="PTHR33824:SF7">
    <property type="entry name" value="POLYKETIDE CYCLASE_DEHYDRASE AND LIPID TRANSPORT SUPERFAMILY PROTEIN"/>
    <property type="match status" value="1"/>
</dbReference>
<sequence length="145" mass="16032">MGRIEESVEVAAPLGEVYQQWVRCEDFPRFMRGVVSVDVSGPGGSSSWVIETAGGRRYFEAVTTEVVEGERVAWDGGGGPVRHSGVVTFHPVDDRTTRVMLQLETEPQGFWEHLAEALGFVDRRVIDDLSDFKRHVEQDDGPAAA</sequence>
<feature type="domain" description="Coenzyme Q-binding protein COQ10 START" evidence="1">
    <location>
        <begin position="10"/>
        <end position="132"/>
    </location>
</feature>
<dbReference type="PANTHER" id="PTHR33824">
    <property type="entry name" value="POLYKETIDE CYCLASE/DEHYDRASE AND LIPID TRANSPORT SUPERFAMILY PROTEIN"/>
    <property type="match status" value="1"/>
</dbReference>
<dbReference type="SUPFAM" id="SSF55961">
    <property type="entry name" value="Bet v1-like"/>
    <property type="match status" value="1"/>
</dbReference>
<dbReference type="Pfam" id="PF03364">
    <property type="entry name" value="Polyketide_cyc"/>
    <property type="match status" value="1"/>
</dbReference>
<evidence type="ECO:0000313" key="3">
    <source>
        <dbReference type="Proteomes" id="UP001596067"/>
    </source>
</evidence>
<evidence type="ECO:0000313" key="2">
    <source>
        <dbReference type="EMBL" id="MFC5885144.1"/>
    </source>
</evidence>
<dbReference type="RefSeq" id="WP_313762090.1">
    <property type="nucleotide sequence ID" value="NZ_BAAAVH010000084.1"/>
</dbReference>
<proteinExistence type="predicted"/>
<keyword evidence="3" id="KW-1185">Reference proteome</keyword>
<dbReference type="EMBL" id="JBHSOD010000008">
    <property type="protein sequence ID" value="MFC5885144.1"/>
    <property type="molecule type" value="Genomic_DNA"/>
</dbReference>
<organism evidence="2 3">
    <name type="scientific">Kitasatospora aburaviensis</name>
    <dbReference type="NCBI Taxonomy" id="67265"/>
    <lineage>
        <taxon>Bacteria</taxon>
        <taxon>Bacillati</taxon>
        <taxon>Actinomycetota</taxon>
        <taxon>Actinomycetes</taxon>
        <taxon>Kitasatosporales</taxon>
        <taxon>Streptomycetaceae</taxon>
        <taxon>Kitasatospora</taxon>
    </lineage>
</organism>
<dbReference type="InterPro" id="IPR005031">
    <property type="entry name" value="COQ10_START"/>
</dbReference>
<accession>A0ABW1EWS6</accession>
<protein>
    <submittedName>
        <fullName evidence="2">SRPBCC family protein</fullName>
    </submittedName>
</protein>
<dbReference type="Gene3D" id="3.30.530.20">
    <property type="match status" value="1"/>
</dbReference>
<dbReference type="InterPro" id="IPR047137">
    <property type="entry name" value="ORF3"/>
</dbReference>
<dbReference type="Proteomes" id="UP001596067">
    <property type="component" value="Unassembled WGS sequence"/>
</dbReference>
<dbReference type="CDD" id="cd07817">
    <property type="entry name" value="SRPBCC_8"/>
    <property type="match status" value="1"/>
</dbReference>
<reference evidence="3" key="1">
    <citation type="journal article" date="2019" name="Int. J. Syst. Evol. Microbiol.">
        <title>The Global Catalogue of Microorganisms (GCM) 10K type strain sequencing project: providing services to taxonomists for standard genome sequencing and annotation.</title>
        <authorList>
            <consortium name="The Broad Institute Genomics Platform"/>
            <consortium name="The Broad Institute Genome Sequencing Center for Infectious Disease"/>
            <person name="Wu L."/>
            <person name="Ma J."/>
        </authorList>
    </citation>
    <scope>NUCLEOTIDE SEQUENCE [LARGE SCALE GENOMIC DNA]</scope>
    <source>
        <strain evidence="3">CGMCC 4.1469</strain>
    </source>
</reference>